<dbReference type="EMBL" id="CAINUL010000002">
    <property type="protein sequence ID" value="CAD0107439.1"/>
    <property type="molecule type" value="Genomic_DNA"/>
</dbReference>
<dbReference type="OrthoDB" id="432970at2759"/>
<proteinExistence type="predicted"/>
<keyword evidence="2 4" id="KW-0863">Zinc-finger</keyword>
<feature type="domain" description="MYND-type" evidence="5">
    <location>
        <begin position="1157"/>
        <end position="1195"/>
    </location>
</feature>
<protein>
    <recommendedName>
        <fullName evidence="5">MYND-type domain-containing protein</fullName>
    </recommendedName>
</protein>
<keyword evidence="7" id="KW-1185">Reference proteome</keyword>
<dbReference type="GO" id="GO:0008270">
    <property type="term" value="F:zinc ion binding"/>
    <property type="evidence" value="ECO:0007669"/>
    <property type="project" value="UniProtKB-KW"/>
</dbReference>
<dbReference type="Pfam" id="PF14737">
    <property type="entry name" value="DUF4470"/>
    <property type="match status" value="1"/>
</dbReference>
<accession>A0A9N8KB59</accession>
<dbReference type="InterPro" id="IPR027974">
    <property type="entry name" value="DUF4470"/>
</dbReference>
<dbReference type="Proteomes" id="UP000745764">
    <property type="component" value="Unassembled WGS sequence"/>
</dbReference>
<keyword evidence="3" id="KW-0862">Zinc</keyword>
<dbReference type="Gene3D" id="6.10.140.2220">
    <property type="match status" value="1"/>
</dbReference>
<gene>
    <name evidence="6" type="ORF">AWRI4620_LOCUS1694</name>
</gene>
<evidence type="ECO:0000256" key="2">
    <source>
        <dbReference type="ARBA" id="ARBA00022771"/>
    </source>
</evidence>
<evidence type="ECO:0000313" key="7">
    <source>
        <dbReference type="Proteomes" id="UP000745764"/>
    </source>
</evidence>
<dbReference type="InterPro" id="IPR024119">
    <property type="entry name" value="TF_DEAF-1"/>
</dbReference>
<comment type="caution">
    <text evidence="6">The sequence shown here is derived from an EMBL/GenBank/DDBJ whole genome shotgun (WGS) entry which is preliminary data.</text>
</comment>
<keyword evidence="1" id="KW-0479">Metal-binding</keyword>
<dbReference type="GO" id="GO:0005634">
    <property type="term" value="C:nucleus"/>
    <property type="evidence" value="ECO:0007669"/>
    <property type="project" value="TreeGrafter"/>
</dbReference>
<dbReference type="PANTHER" id="PTHR10237">
    <property type="entry name" value="DEFORMED EPIDERMAL AUTOREGULATORY FACTOR 1 HOMOLOG SUPPRESSIN"/>
    <property type="match status" value="1"/>
</dbReference>
<reference evidence="6" key="1">
    <citation type="submission" date="2020-06" db="EMBL/GenBank/DDBJ databases">
        <authorList>
            <person name="Onetto C."/>
        </authorList>
    </citation>
    <scope>NUCLEOTIDE SEQUENCE</scope>
</reference>
<dbReference type="PANTHER" id="PTHR10237:SF15">
    <property type="entry name" value="LD37257P"/>
    <property type="match status" value="1"/>
</dbReference>
<evidence type="ECO:0000256" key="1">
    <source>
        <dbReference type="ARBA" id="ARBA00022723"/>
    </source>
</evidence>
<dbReference type="InterPro" id="IPR002893">
    <property type="entry name" value="Znf_MYND"/>
</dbReference>
<dbReference type="PROSITE" id="PS01360">
    <property type="entry name" value="ZF_MYND_1"/>
    <property type="match status" value="1"/>
</dbReference>
<dbReference type="SUPFAM" id="SSF144232">
    <property type="entry name" value="HIT/MYND zinc finger-like"/>
    <property type="match status" value="1"/>
</dbReference>
<evidence type="ECO:0000256" key="4">
    <source>
        <dbReference type="PROSITE-ProRule" id="PRU00134"/>
    </source>
</evidence>
<organism evidence="6 7">
    <name type="scientific">Aureobasidium uvarum</name>
    <dbReference type="NCBI Taxonomy" id="2773716"/>
    <lineage>
        <taxon>Eukaryota</taxon>
        <taxon>Fungi</taxon>
        <taxon>Dikarya</taxon>
        <taxon>Ascomycota</taxon>
        <taxon>Pezizomycotina</taxon>
        <taxon>Dothideomycetes</taxon>
        <taxon>Dothideomycetidae</taxon>
        <taxon>Dothideales</taxon>
        <taxon>Saccotheciaceae</taxon>
        <taxon>Aureobasidium</taxon>
    </lineage>
</organism>
<name>A0A9N8KB59_9PEZI</name>
<dbReference type="AlphaFoldDB" id="A0A9N8KB59"/>
<evidence type="ECO:0000256" key="3">
    <source>
        <dbReference type="ARBA" id="ARBA00022833"/>
    </source>
</evidence>
<sequence>MLIAARLNIKPSFYPIRNTPAVNLLRDHVPGVDSVEILAIGCGDVRNILFTIWSEQRRACKLNFTACDFDAAVLAITHDPTSELIERLWRIYYHFYVTSTDLTFVQQHCNQLVTAAESISKWNDSSFGSSFKFSGVASLFEVRRIWALYAQSRTTQEDDEVRQAIKSVYDRNKTVLPISGVRHAGAHGASGLFTLGDAYNAFWRTGVVAGNDQDVSALCSDNGGRVNPLMSVSQSDHFDVFNTTDPLVGFHLAEVFDRPQSSDATTDFLARLAKSQFSEWCQSFASCVASSSVNIMHHCGDAVNFSYALQAIQGFTSLPSSTYFYTKPYSAVPLEPPSTVAASYDVIDTSNVMNHIGLLALLPAVVPLLSERPGSILYTENLVQGSEKSERLLETLLHSNVTMSSLLFGVAPTGYILGATADSTLLEQMSEVELSDGSQKQYRIRIPWQRAAQGDSTVPDVKSASYRLNMEPHELASFFMQIYLDMFCENEDLSIRTEVLKRKSTRPLAGDVDYYSRLTLVTLIASAKRTISTDWQECVNALMQMIKDDKSLYGGSKSLVELTLHLHLSGIRHVSGLEEGPSGTAYVNEINPSCAYQVTMPGTVHVALIVPRSSLSCLTRFPVDLVGTPGVHLWLRNTKFEISFFAIDLFFGHFKSENLGEAHLSNQAEVIEDARGWSGDSDLIVTCKMPTYALTLDSRENVHIELDVNTSRPFLQRAGEPGVRFGYYSATLDSKNVRVLTQAPSTKPSPVLDINYAFTPEPPGSGSADVALNPDGTVLSIGVTNRFAHGSEESLTLKNGGIVEVLQISPCVLAVSIGKLQHASKFFFPLPVNGAAHKMKIARKSSWIEIKVPTSNALQPGGFNLDPFPIINQNNSFLAWGMGRVNPDLQPKVNTSASTPAFLQSLCVMSMSKRERAQMDAIMRSMFLPPMIQLKGIIRVWFLTHAGIHPSPDGEDIRLFTMMREMSSNKYIPDWMVIAKALRHDRDTGSVFLDAFFVPSTPALIKLNPYKKVVNGSPVQNTTLNLASKETMDLWQQLVPALAERCRSWEHVSDCVYRTNPGKKVLCDCGLGKDASSMPDPYKEIASFATRIAIPILFAVPYVEAVGGQEVMSELAAALMQQVKLSQKHGTVSSTMAAVMKALDLDQEPETAGGTDCDHCGSDKPGLKVCARCEKAKYCNRACQEAAWKTHKKVCKRW</sequence>
<dbReference type="Pfam" id="PF01753">
    <property type="entry name" value="zf-MYND"/>
    <property type="match status" value="1"/>
</dbReference>
<evidence type="ECO:0000313" key="6">
    <source>
        <dbReference type="EMBL" id="CAD0107439.1"/>
    </source>
</evidence>
<dbReference type="PROSITE" id="PS50865">
    <property type="entry name" value="ZF_MYND_2"/>
    <property type="match status" value="1"/>
</dbReference>
<evidence type="ECO:0000259" key="5">
    <source>
        <dbReference type="PROSITE" id="PS50865"/>
    </source>
</evidence>
<dbReference type="GO" id="GO:0000981">
    <property type="term" value="F:DNA-binding transcription factor activity, RNA polymerase II-specific"/>
    <property type="evidence" value="ECO:0007669"/>
    <property type="project" value="TreeGrafter"/>
</dbReference>